<accession>A0A7G9LET1</accession>
<gene>
    <name evidence="2" type="ORF">H9W90_13735</name>
</gene>
<evidence type="ECO:0000313" key="2">
    <source>
        <dbReference type="EMBL" id="QNM87130.1"/>
    </source>
</evidence>
<reference evidence="2 3" key="1">
    <citation type="submission" date="2020-08" db="EMBL/GenBank/DDBJ databases">
        <title>Polaribacter sp. L12M9 isolated from gut of the Korean scallop.</title>
        <authorList>
            <person name="Jeong Y.S."/>
        </authorList>
    </citation>
    <scope>NUCLEOTIDE SEQUENCE [LARGE SCALE GENOMIC DNA]</scope>
    <source>
        <strain evidence="2 3">L12M9</strain>
    </source>
</reference>
<feature type="transmembrane region" description="Helical" evidence="1">
    <location>
        <begin position="82"/>
        <end position="100"/>
    </location>
</feature>
<feature type="transmembrane region" description="Helical" evidence="1">
    <location>
        <begin position="131"/>
        <end position="148"/>
    </location>
</feature>
<keyword evidence="1" id="KW-0472">Membrane</keyword>
<feature type="transmembrane region" description="Helical" evidence="1">
    <location>
        <begin position="59"/>
        <end position="76"/>
    </location>
</feature>
<evidence type="ECO:0000313" key="3">
    <source>
        <dbReference type="Proteomes" id="UP000515808"/>
    </source>
</evidence>
<dbReference type="EMBL" id="CP060695">
    <property type="protein sequence ID" value="QNM87130.1"/>
    <property type="molecule type" value="Genomic_DNA"/>
</dbReference>
<feature type="transmembrane region" description="Helical" evidence="1">
    <location>
        <begin position="17"/>
        <end position="38"/>
    </location>
</feature>
<dbReference type="KEGG" id="ppec:H9W90_13735"/>
<evidence type="ECO:0000256" key="1">
    <source>
        <dbReference type="SAM" id="Phobius"/>
    </source>
</evidence>
<protein>
    <submittedName>
        <fullName evidence="2">Uncharacterized protein</fullName>
    </submittedName>
</protein>
<dbReference type="AlphaFoldDB" id="A0A7G9LET1"/>
<name>A0A7G9LET1_9FLAO</name>
<sequence length="178" mass="20154">MLYFLLIQNSFGSNQKLAILGLIFVTTYLIPLFVLILFKKLKLIKSFKAESISERKIPIIVMIVLFYLLGNTLQGIPNLRDLGLLFYATSLGLVFIYLFFAFKIKASIHLLSIGISIGFFMVLGIIYSQSFLIVIVIAFILSGLLGSARLHLKAHKPKEVYLGFLFGFISPFILYYIL</sequence>
<keyword evidence="1" id="KW-0812">Transmembrane</keyword>
<keyword evidence="3" id="KW-1185">Reference proteome</keyword>
<organism evidence="2 3">
    <name type="scientific">Polaribacter pectinis</name>
    <dbReference type="NCBI Taxonomy" id="2738844"/>
    <lineage>
        <taxon>Bacteria</taxon>
        <taxon>Pseudomonadati</taxon>
        <taxon>Bacteroidota</taxon>
        <taxon>Flavobacteriia</taxon>
        <taxon>Flavobacteriales</taxon>
        <taxon>Flavobacteriaceae</taxon>
    </lineage>
</organism>
<feature type="transmembrane region" description="Helical" evidence="1">
    <location>
        <begin position="107"/>
        <end position="125"/>
    </location>
</feature>
<dbReference type="Proteomes" id="UP000515808">
    <property type="component" value="Chromosome"/>
</dbReference>
<keyword evidence="1" id="KW-1133">Transmembrane helix</keyword>
<proteinExistence type="predicted"/>
<feature type="transmembrane region" description="Helical" evidence="1">
    <location>
        <begin position="160"/>
        <end position="177"/>
    </location>
</feature>